<evidence type="ECO:0000313" key="3">
    <source>
        <dbReference type="Proteomes" id="UP001167831"/>
    </source>
</evidence>
<comment type="caution">
    <text evidence="2">The sequence shown here is derived from an EMBL/GenBank/DDBJ whole genome shotgun (WGS) entry which is preliminary data.</text>
</comment>
<evidence type="ECO:0000313" key="2">
    <source>
        <dbReference type="EMBL" id="MDN0024305.1"/>
    </source>
</evidence>
<dbReference type="RefSeq" id="WP_289824560.1">
    <property type="nucleotide sequence ID" value="NZ_JAUEIE010000001.1"/>
</dbReference>
<dbReference type="Gene3D" id="3.40.50.11350">
    <property type="match status" value="1"/>
</dbReference>
<sequence length="279" mass="31989">MNKTRLMLIPAGGLANRMRAVVSAYNLCRAVGGKMQVVWFRDWALNAPFHDIFRPVDSSLFDLREARGLDFLVNDRPRRRNFWIPKAFQKVVFDARIYEQFVTPLKQTDFDFEAWLRGRRCYMSCYQEFGTFDNALYKKIFRPVDEVMERVETFRESFSGYTIGMHIRRTDNAESIENSPTSLFIEAGRRELEAHPDLRIFLATDSEEVKRQMRDVFADRIITPSDAAGRGSTEGIRGGLTDMWTLSFTHRIYGSAGSSFSTMASAIGGSELIVLSVRA</sequence>
<dbReference type="AlphaFoldDB" id="A0AAW7JQX0"/>
<reference evidence="2" key="1">
    <citation type="submission" date="2023-06" db="EMBL/GenBank/DDBJ databases">
        <authorList>
            <person name="Zeman M."/>
            <person name="Kubasova T."/>
            <person name="Jahodarova E."/>
            <person name="Nykrynova M."/>
            <person name="Rychlik I."/>
        </authorList>
    </citation>
    <scope>NUCLEOTIDE SEQUENCE</scope>
    <source>
        <strain evidence="2">ET15</strain>
        <strain evidence="1">ET37</strain>
    </source>
</reference>
<evidence type="ECO:0000313" key="4">
    <source>
        <dbReference type="Proteomes" id="UP001168478"/>
    </source>
</evidence>
<dbReference type="Proteomes" id="UP001168478">
    <property type="component" value="Unassembled WGS sequence"/>
</dbReference>
<proteinExistence type="predicted"/>
<dbReference type="Proteomes" id="UP001167831">
    <property type="component" value="Unassembled WGS sequence"/>
</dbReference>
<evidence type="ECO:0000313" key="1">
    <source>
        <dbReference type="EMBL" id="MDN0021808.1"/>
    </source>
</evidence>
<reference evidence="2" key="2">
    <citation type="submission" date="2023-08" db="EMBL/GenBank/DDBJ databases">
        <title>Identification and characterization of horizontal gene transfer across gut microbiota members of farm animals based on homology search.</title>
        <authorList>
            <person name="Schwarzerova J."/>
            <person name="Nykrynova M."/>
            <person name="Jureckova K."/>
            <person name="Cejkova D."/>
            <person name="Rychlik I."/>
        </authorList>
    </citation>
    <scope>NUCLEOTIDE SEQUENCE</scope>
    <source>
        <strain evidence="2">ET15</strain>
        <strain evidence="1">ET37</strain>
    </source>
</reference>
<dbReference type="EMBL" id="JAUEIE010000001">
    <property type="protein sequence ID" value="MDN0021808.1"/>
    <property type="molecule type" value="Genomic_DNA"/>
</dbReference>
<gene>
    <name evidence="1" type="ORF">QVN81_02040</name>
    <name evidence="2" type="ORF">QVN84_02035</name>
</gene>
<dbReference type="EMBL" id="JAUEIF010000001">
    <property type="protein sequence ID" value="MDN0024305.1"/>
    <property type="molecule type" value="Genomic_DNA"/>
</dbReference>
<protein>
    <submittedName>
        <fullName evidence="2">Uncharacterized protein</fullName>
    </submittedName>
</protein>
<name>A0AAW7JQX0_9BACT</name>
<accession>A0AAW7JQX0</accession>
<organism evidence="2 4">
    <name type="scientific">Leyella lascolaii</name>
    <dbReference type="NCBI Taxonomy" id="1776379"/>
    <lineage>
        <taxon>Bacteria</taxon>
        <taxon>Pseudomonadati</taxon>
        <taxon>Bacteroidota</taxon>
        <taxon>Bacteroidia</taxon>
        <taxon>Bacteroidales</taxon>
        <taxon>Prevotellaceae</taxon>
        <taxon>Leyella</taxon>
    </lineage>
</organism>
<keyword evidence="3" id="KW-1185">Reference proteome</keyword>